<evidence type="ECO:0000256" key="1">
    <source>
        <dbReference type="SAM" id="MobiDB-lite"/>
    </source>
</evidence>
<gene>
    <name evidence="2" type="ORF">ADEAN_000114000</name>
</gene>
<feature type="compositionally biased region" description="Polar residues" evidence="1">
    <location>
        <begin position="281"/>
        <end position="294"/>
    </location>
</feature>
<feature type="region of interest" description="Disordered" evidence="1">
    <location>
        <begin position="263"/>
        <end position="361"/>
    </location>
</feature>
<feature type="compositionally biased region" description="Low complexity" evidence="1">
    <location>
        <begin position="209"/>
        <end position="220"/>
    </location>
</feature>
<dbReference type="VEuPathDB" id="TriTrypDB:ADEAN_000114000"/>
<evidence type="ECO:0000313" key="2">
    <source>
        <dbReference type="EMBL" id="CAD2213697.1"/>
    </source>
</evidence>
<dbReference type="Proteomes" id="UP000515908">
    <property type="component" value="Chromosome 02"/>
</dbReference>
<accession>A0A7G2C4M3</accession>
<evidence type="ECO:0000313" key="3">
    <source>
        <dbReference type="Proteomes" id="UP000515908"/>
    </source>
</evidence>
<dbReference type="EMBL" id="LR877146">
    <property type="protein sequence ID" value="CAD2213697.1"/>
    <property type="molecule type" value="Genomic_DNA"/>
</dbReference>
<organism evidence="2 3">
    <name type="scientific">Angomonas deanei</name>
    <dbReference type="NCBI Taxonomy" id="59799"/>
    <lineage>
        <taxon>Eukaryota</taxon>
        <taxon>Discoba</taxon>
        <taxon>Euglenozoa</taxon>
        <taxon>Kinetoplastea</taxon>
        <taxon>Metakinetoplastina</taxon>
        <taxon>Trypanosomatida</taxon>
        <taxon>Trypanosomatidae</taxon>
        <taxon>Strigomonadinae</taxon>
        <taxon>Angomonas</taxon>
    </lineage>
</organism>
<feature type="compositionally biased region" description="Polar residues" evidence="1">
    <location>
        <begin position="34"/>
        <end position="57"/>
    </location>
</feature>
<reference evidence="2 3" key="1">
    <citation type="submission" date="2020-08" db="EMBL/GenBank/DDBJ databases">
        <authorList>
            <person name="Newling K."/>
            <person name="Davey J."/>
            <person name="Forrester S."/>
        </authorList>
    </citation>
    <scope>NUCLEOTIDE SEQUENCE [LARGE SCALE GENOMIC DNA]</scope>
    <source>
        <strain evidence="3">Crithidia deanei Carvalho (ATCC PRA-265)</strain>
    </source>
</reference>
<feature type="compositionally biased region" description="Polar residues" evidence="1">
    <location>
        <begin position="352"/>
        <end position="361"/>
    </location>
</feature>
<feature type="compositionally biased region" description="Polar residues" evidence="1">
    <location>
        <begin position="111"/>
        <end position="129"/>
    </location>
</feature>
<feature type="compositionally biased region" description="Polar residues" evidence="1">
    <location>
        <begin position="146"/>
        <end position="167"/>
    </location>
</feature>
<proteinExistence type="predicted"/>
<protein>
    <submittedName>
        <fullName evidence="2">Uncharacterized protein</fullName>
    </submittedName>
</protein>
<keyword evidence="3" id="KW-1185">Reference proteome</keyword>
<sequence>MTGFQFPAAGDVCQSILKSPSSNRKADPIDDTEAQNAQSCPPTLLSTPTDSRKSSCAFSKESPRRGSGRRSLESGGKNRKVSASVPPPRKPNLPDVFPIPRSARNVGSLDSLPSTARSTSQRHSSNTNMYKPLNPLLASLEGRSPPSANLNSFSRAEPLPSTSNEASTLDDILNKYKHATEISSGENNNPGYTNSVSRSSFAPAGSLASTNRTSSVTRTVVQDKRDASPQGPMHFRNDFNDYVGKQKKVDLIKESLPQVLIPDAKSRTASSKDNSLRNRNEISFSKASVRSQTEVADKKSSSQAPKKMNPIKGKKAQSRDPQVNLSNDGAALAVSTHACRAPSNGRKKRTKTILNTFTPQS</sequence>
<dbReference type="AlphaFoldDB" id="A0A7G2C4M3"/>
<feature type="compositionally biased region" description="Polar residues" evidence="1">
    <location>
        <begin position="181"/>
        <end position="200"/>
    </location>
</feature>
<name>A0A7G2C4M3_9TRYP</name>
<feature type="region of interest" description="Disordered" evidence="1">
    <location>
        <begin position="1"/>
        <end position="239"/>
    </location>
</feature>